<dbReference type="AlphaFoldDB" id="A0AAN9FTW5"/>
<reference evidence="1 2" key="1">
    <citation type="submission" date="2023-11" db="EMBL/GenBank/DDBJ databases">
        <title>Halocaridina rubra genome assembly.</title>
        <authorList>
            <person name="Smith C."/>
        </authorList>
    </citation>
    <scope>NUCLEOTIDE SEQUENCE [LARGE SCALE GENOMIC DNA]</scope>
    <source>
        <strain evidence="1">EP-1</strain>
        <tissue evidence="1">Whole</tissue>
    </source>
</reference>
<name>A0AAN9FTW5_HALRR</name>
<proteinExistence type="predicted"/>
<keyword evidence="2" id="KW-1185">Reference proteome</keyword>
<dbReference type="EMBL" id="JAXCGZ010000193">
    <property type="protein sequence ID" value="KAK7086434.1"/>
    <property type="molecule type" value="Genomic_DNA"/>
</dbReference>
<comment type="caution">
    <text evidence="1">The sequence shown here is derived from an EMBL/GenBank/DDBJ whole genome shotgun (WGS) entry which is preliminary data.</text>
</comment>
<evidence type="ECO:0000313" key="1">
    <source>
        <dbReference type="EMBL" id="KAK7086434.1"/>
    </source>
</evidence>
<sequence>MQSLIFDSSSHWVEQASLVQCRSQARINGEGFQDSPSKTLEENLFAQATHGWPNMVSRLIENYLLRRMVRKLKKRKPAACEKYQISR</sequence>
<evidence type="ECO:0000313" key="2">
    <source>
        <dbReference type="Proteomes" id="UP001381693"/>
    </source>
</evidence>
<protein>
    <submittedName>
        <fullName evidence="1">Uncharacterized protein</fullName>
    </submittedName>
</protein>
<gene>
    <name evidence="1" type="ORF">SK128_011939</name>
</gene>
<dbReference type="Proteomes" id="UP001381693">
    <property type="component" value="Unassembled WGS sequence"/>
</dbReference>
<organism evidence="1 2">
    <name type="scientific">Halocaridina rubra</name>
    <name type="common">Hawaiian red shrimp</name>
    <dbReference type="NCBI Taxonomy" id="373956"/>
    <lineage>
        <taxon>Eukaryota</taxon>
        <taxon>Metazoa</taxon>
        <taxon>Ecdysozoa</taxon>
        <taxon>Arthropoda</taxon>
        <taxon>Crustacea</taxon>
        <taxon>Multicrustacea</taxon>
        <taxon>Malacostraca</taxon>
        <taxon>Eumalacostraca</taxon>
        <taxon>Eucarida</taxon>
        <taxon>Decapoda</taxon>
        <taxon>Pleocyemata</taxon>
        <taxon>Caridea</taxon>
        <taxon>Atyoidea</taxon>
        <taxon>Atyidae</taxon>
        <taxon>Halocaridina</taxon>
    </lineage>
</organism>
<accession>A0AAN9FTW5</accession>